<dbReference type="NCBIfam" id="TIGR02595">
    <property type="entry name" value="PEP_CTERM"/>
    <property type="match status" value="1"/>
</dbReference>
<keyword evidence="2" id="KW-1185">Reference proteome</keyword>
<dbReference type="AlphaFoldDB" id="A0A916ZRK7"/>
<gene>
    <name evidence="1" type="ORF">GCM10011529_14820</name>
</gene>
<evidence type="ECO:0000313" key="1">
    <source>
        <dbReference type="EMBL" id="GGE09546.1"/>
    </source>
</evidence>
<accession>A0A916ZRK7</accession>
<evidence type="ECO:0008006" key="3">
    <source>
        <dbReference type="Google" id="ProtNLM"/>
    </source>
</evidence>
<dbReference type="InterPro" id="IPR024079">
    <property type="entry name" value="MetalloPept_cat_dom_sf"/>
</dbReference>
<dbReference type="EMBL" id="BMJM01000004">
    <property type="protein sequence ID" value="GGE09546.1"/>
    <property type="molecule type" value="Genomic_DNA"/>
</dbReference>
<name>A0A916ZRK7_9SPHN</name>
<reference evidence="1" key="1">
    <citation type="journal article" date="2014" name="Int. J. Syst. Evol. Microbiol.">
        <title>Complete genome sequence of Corynebacterium casei LMG S-19264T (=DSM 44701T), isolated from a smear-ripened cheese.</title>
        <authorList>
            <consortium name="US DOE Joint Genome Institute (JGI-PGF)"/>
            <person name="Walter F."/>
            <person name="Albersmeier A."/>
            <person name="Kalinowski J."/>
            <person name="Ruckert C."/>
        </authorList>
    </citation>
    <scope>NUCLEOTIDE SEQUENCE</scope>
    <source>
        <strain evidence="1">CGMCC 1.15519</strain>
    </source>
</reference>
<dbReference type="Proteomes" id="UP000635071">
    <property type="component" value="Unassembled WGS sequence"/>
</dbReference>
<dbReference type="Gene3D" id="3.40.390.10">
    <property type="entry name" value="Collagenase (Catalytic Domain)"/>
    <property type="match status" value="1"/>
</dbReference>
<dbReference type="SUPFAM" id="SSF55486">
    <property type="entry name" value="Metalloproteases ('zincins'), catalytic domain"/>
    <property type="match status" value="1"/>
</dbReference>
<dbReference type="Pfam" id="PF13688">
    <property type="entry name" value="Reprolysin_5"/>
    <property type="match status" value="1"/>
</dbReference>
<sequence length="249" mass="26530">MSTCLLTAPAQAVTTGSWNGYRWARTGTLAIKTVNRTSSAWSSFFAPALAGWSQASQLDLIGSRGTVNSTCAASLATIQVCSGNYGTKGWLGYANVWTSGGFVVMATVKLNETYFQQARYNTSAWRKSVLCHELGHTIGLDHNNAIRSDDNTGSCMDYSNDPDGGTAYGRSNLAPGSMDFAGLNIIYRSLDQTQLPGTKLSMSGDGMYLPGFAAGAVPEPGSWALLITGFALTGMAVRRRRKLSVSHAR</sequence>
<protein>
    <recommendedName>
        <fullName evidence="3">PEP-CTERM sorting domain-containing protein</fullName>
    </recommendedName>
</protein>
<comment type="caution">
    <text evidence="1">The sequence shown here is derived from an EMBL/GenBank/DDBJ whole genome shotgun (WGS) entry which is preliminary data.</text>
</comment>
<dbReference type="GO" id="GO:0008237">
    <property type="term" value="F:metallopeptidase activity"/>
    <property type="evidence" value="ECO:0007669"/>
    <property type="project" value="InterPro"/>
</dbReference>
<reference evidence="1" key="2">
    <citation type="submission" date="2020-09" db="EMBL/GenBank/DDBJ databases">
        <authorList>
            <person name="Sun Q."/>
            <person name="Zhou Y."/>
        </authorList>
    </citation>
    <scope>NUCLEOTIDE SEQUENCE</scope>
    <source>
        <strain evidence="1">CGMCC 1.15519</strain>
    </source>
</reference>
<dbReference type="NCBIfam" id="NF035944">
    <property type="entry name" value="PEPxxWA-CTERM"/>
    <property type="match status" value="1"/>
</dbReference>
<proteinExistence type="predicted"/>
<evidence type="ECO:0000313" key="2">
    <source>
        <dbReference type="Proteomes" id="UP000635071"/>
    </source>
</evidence>
<organism evidence="1 2">
    <name type="scientific">Sandarakinorhabdus glacialis</name>
    <dbReference type="NCBI Taxonomy" id="1614636"/>
    <lineage>
        <taxon>Bacteria</taxon>
        <taxon>Pseudomonadati</taxon>
        <taxon>Pseudomonadota</taxon>
        <taxon>Alphaproteobacteria</taxon>
        <taxon>Sphingomonadales</taxon>
        <taxon>Sphingosinicellaceae</taxon>
        <taxon>Sandarakinorhabdus</taxon>
    </lineage>
</organism>
<dbReference type="InterPro" id="IPR013424">
    <property type="entry name" value="Ice-binding_C"/>
</dbReference>